<evidence type="ECO:0000259" key="2">
    <source>
        <dbReference type="Pfam" id="PF02517"/>
    </source>
</evidence>
<accession>A0ABN1PKL2</accession>
<feature type="transmembrane region" description="Helical" evidence="1">
    <location>
        <begin position="83"/>
        <end position="110"/>
    </location>
</feature>
<feature type="transmembrane region" description="Helical" evidence="1">
    <location>
        <begin position="179"/>
        <end position="200"/>
    </location>
</feature>
<dbReference type="InterPro" id="IPR003675">
    <property type="entry name" value="Rce1/LyrA-like_dom"/>
</dbReference>
<proteinExistence type="predicted"/>
<keyword evidence="1" id="KW-0472">Membrane</keyword>
<comment type="caution">
    <text evidence="3">The sequence shown here is derived from an EMBL/GenBank/DDBJ whole genome shotgun (WGS) entry which is preliminary data.</text>
</comment>
<dbReference type="PANTHER" id="PTHR35797">
    <property type="entry name" value="PROTEASE-RELATED"/>
    <property type="match status" value="1"/>
</dbReference>
<dbReference type="RefSeq" id="WP_343940518.1">
    <property type="nucleotide sequence ID" value="NZ_BAAAHP010000045.1"/>
</dbReference>
<sequence>MQNQSRSPLAFFALTVALFVPFPILAAFVHVPGLPKNAPVTDFFAAFVPAIAALILVHRAEGRVGVRRLLRRVVDHHRIRDKRWYLPVLLLPVVCLVATWGLMTVTGWQFQHQPELAVTTMLLFVVVFLLAAAGEELGWSGYVIDPLQQRFGALGGSLVLAVPWWGLHVPSILQSGQDTTLIVLGFFGSLAFRVLWTWLFNNTGGSVFAIIVVHAVTNVCAAYVPSIPTSANAPVLVALAVLVTALWGPRTLSRFRFSARRPERYRASTA</sequence>
<gene>
    <name evidence="3" type="ORF">GCM10009559_15770</name>
</gene>
<dbReference type="PANTHER" id="PTHR35797:SF1">
    <property type="entry name" value="PROTEASE"/>
    <property type="match status" value="1"/>
</dbReference>
<dbReference type="Pfam" id="PF02517">
    <property type="entry name" value="Rce1-like"/>
    <property type="match status" value="1"/>
</dbReference>
<feature type="transmembrane region" description="Helical" evidence="1">
    <location>
        <begin position="42"/>
        <end position="62"/>
    </location>
</feature>
<keyword evidence="4" id="KW-1185">Reference proteome</keyword>
<organism evidence="3 4">
    <name type="scientific">Pseudonocardia zijingensis</name>
    <dbReference type="NCBI Taxonomy" id="153376"/>
    <lineage>
        <taxon>Bacteria</taxon>
        <taxon>Bacillati</taxon>
        <taxon>Actinomycetota</taxon>
        <taxon>Actinomycetes</taxon>
        <taxon>Pseudonocardiales</taxon>
        <taxon>Pseudonocardiaceae</taxon>
        <taxon>Pseudonocardia</taxon>
    </lineage>
</organism>
<dbReference type="InterPro" id="IPR042150">
    <property type="entry name" value="MmRce1-like"/>
</dbReference>
<dbReference type="Proteomes" id="UP001499967">
    <property type="component" value="Unassembled WGS sequence"/>
</dbReference>
<dbReference type="EMBL" id="BAAAHP010000045">
    <property type="protein sequence ID" value="GAA0929159.1"/>
    <property type="molecule type" value="Genomic_DNA"/>
</dbReference>
<feature type="transmembrane region" description="Helical" evidence="1">
    <location>
        <begin position="151"/>
        <end position="167"/>
    </location>
</feature>
<feature type="transmembrane region" description="Helical" evidence="1">
    <location>
        <begin position="207"/>
        <end position="225"/>
    </location>
</feature>
<evidence type="ECO:0000256" key="1">
    <source>
        <dbReference type="SAM" id="Phobius"/>
    </source>
</evidence>
<reference evidence="3 4" key="1">
    <citation type="journal article" date="2019" name="Int. J. Syst. Evol. Microbiol.">
        <title>The Global Catalogue of Microorganisms (GCM) 10K type strain sequencing project: providing services to taxonomists for standard genome sequencing and annotation.</title>
        <authorList>
            <consortium name="The Broad Institute Genomics Platform"/>
            <consortium name="The Broad Institute Genome Sequencing Center for Infectious Disease"/>
            <person name="Wu L."/>
            <person name="Ma J."/>
        </authorList>
    </citation>
    <scope>NUCLEOTIDE SEQUENCE [LARGE SCALE GENOMIC DNA]</scope>
    <source>
        <strain evidence="3 4">JCM 11117</strain>
    </source>
</reference>
<protein>
    <recommendedName>
        <fullName evidence="2">CAAX prenyl protease 2/Lysostaphin resistance protein A-like domain-containing protein</fullName>
    </recommendedName>
</protein>
<feature type="transmembrane region" description="Helical" evidence="1">
    <location>
        <begin position="116"/>
        <end position="139"/>
    </location>
</feature>
<feature type="transmembrane region" description="Helical" evidence="1">
    <location>
        <begin position="231"/>
        <end position="248"/>
    </location>
</feature>
<keyword evidence="1" id="KW-1133">Transmembrane helix</keyword>
<feature type="domain" description="CAAX prenyl protease 2/Lysostaphin resistance protein A-like" evidence="2">
    <location>
        <begin position="119"/>
        <end position="219"/>
    </location>
</feature>
<name>A0ABN1PKL2_9PSEU</name>
<keyword evidence="1" id="KW-0812">Transmembrane</keyword>
<evidence type="ECO:0000313" key="3">
    <source>
        <dbReference type="EMBL" id="GAA0929159.1"/>
    </source>
</evidence>
<evidence type="ECO:0000313" key="4">
    <source>
        <dbReference type="Proteomes" id="UP001499967"/>
    </source>
</evidence>